<feature type="region of interest" description="Disordered" evidence="1">
    <location>
        <begin position="505"/>
        <end position="529"/>
    </location>
</feature>
<keyword evidence="3" id="KW-1185">Reference proteome</keyword>
<dbReference type="KEGG" id="hqn:M0220_04435"/>
<feature type="compositionally biased region" description="Pro residues" evidence="1">
    <location>
        <begin position="292"/>
        <end position="306"/>
    </location>
</feature>
<evidence type="ECO:0000313" key="3">
    <source>
        <dbReference type="Proteomes" id="UP001164935"/>
    </source>
</evidence>
<accession>A0AA46TRU3</accession>
<name>A0AA46TRU3_9GAMM</name>
<dbReference type="RefSeq" id="WP_264018800.1">
    <property type="nucleotide sequence ID" value="NZ_CP096973.1"/>
</dbReference>
<gene>
    <name evidence="2" type="ORF">M0220_04435</name>
</gene>
<evidence type="ECO:0000313" key="2">
    <source>
        <dbReference type="EMBL" id="UYO75408.1"/>
    </source>
</evidence>
<protein>
    <submittedName>
        <fullName evidence="2">Calcium-binding protein</fullName>
    </submittedName>
</protein>
<feature type="region of interest" description="Disordered" evidence="1">
    <location>
        <begin position="231"/>
        <end position="253"/>
    </location>
</feature>
<dbReference type="Proteomes" id="UP001164935">
    <property type="component" value="Chromosome"/>
</dbReference>
<feature type="compositionally biased region" description="Polar residues" evidence="1">
    <location>
        <begin position="519"/>
        <end position="529"/>
    </location>
</feature>
<evidence type="ECO:0000256" key="1">
    <source>
        <dbReference type="SAM" id="MobiDB-lite"/>
    </source>
</evidence>
<sequence length="2158" mass="228660">MAIPSADILKSTQPGVMNGHLLNGVRVSAVSSQGDWEAFADTQEGVARIEIPADPQARLAFVRRWMAKNQKVLKRGGMAATLVLPLMAQQALADDMVAINDLQGVAEVIRQPNGSLTLVMDNGQRIYLAAADVALEGGRVVVEITALMEKLDADSGLLVPLSQLPNVQTWELLPDGNVMITRADGSLLLVERGAVVQQGDLLLISPSSALQQGVAESTDFGALLFVPSASFSPSMSSSETTSSSIGGSSASNTPVSSFGDIPPWLYLGGGALALGAAAAGGGGGGGGGSSPQPAPEPQPEPEPQPPTISGYVIDGYIAGATVTRAVNANQVETNSNGFFSGLQGSGILTATGGVDIATGLPFNGVLRAPENATVITPLTTMMVQLSAQFDVNDANAQSMIKTALGLDERLNILTTDPLAEASSSVDLLIAGIKVASLLAMADSAGISSSDALSRLANAFNQANETGRELTNQQMADVLGLPSITGQVKQALDAIDNAGADVSLDAYRNGDNNPLRDAQQAAQNPNSDLSNTIDVRADLPYLTLQTAVNLAQQGDLPSQYLVNPGQPFSAGTLGLTVAADRLALVEKILAGDYDVGTAPIELSDIYTWSIRASVEDVLVTGGLERPAVLGAERVTLTDETIRPDQFADLNTLDNFVLGNTVVPYTLEQALETAEMPANYTLDPAVPLNKNALSLREAAELIDETRLLTDRALNTGEDGLNREMLLDWTILDSFENVIGASSADPQLNEARRVSVTETVITPAQFKQLDALDNFELGATAVGYTLEEALEAAPLASNYLIDLDVPLDVGTVTVAQAASAFADVSRVLEGANNQPPLSLFQWAVSDSATAIIADLNDAHVTGANPITISDRSLTVDEFDQLNTLDNFQLGDTVVGYTLAQAVAAEVIADNYDIALAPPLNAGSVSVLEAQETLATVENILANALNSDSLNADQLFNWTVLDSADAVLGAGDVAHLLRANAVNVNDGMISLAQYEALTGLQSNYVRTGETVEYTLSEAIDAEDVGALLTNYAINPEVVRLGGELSVAAAREDYAQIEGLVANAENSAELREDLPFSWEVVDNANTIIGDIAEDHVTLADQVRVANAGINQAQYERLAVLENFELADTVVLYTLEGAVSTDIELASNYQLALDVYNPGERSVTEASVELARVENIISGANNAGGLDADVLYNWVINDTAEAILAAAQGAPHIARADEVRVTDQTITLDDYTALLAIESDNAGYQRGDEQVEYTLAQAFSVGADDVVANYLISTALFAPQSLTVESAINDLAAVRQLLDNAENTPNLTNVYTWSVLDSYDNIQSQLRANLPEGLELAETIQVTNPTLTAAQYERLDAALDNFSLGEATAVSYADISDALRAEEADLLAPAGRFSLLDDTAPFTATLTVAESADTLANIRTVLEAANGLVNDNQTVQALFDWTVSDTADNVIQAINQGHVTLADTVAITNDQITYAQYQSLITLGNYQYANDPIEVLYSLEEALQVIDQEGVESLNKDPNDNSVGYRITDAELSVGTFTAADVKPLVDKAVSALANANNAPTPVLNTLLKWTVVDTSAALLETQVGTAFPLHITGAEQVSVNNDILAIADLQRLQRIESFELGDTPVRFILTSNLTLNQIESIANSYEITPSSVELPNFSLATVEDAQARYQSVQAIVDGALNSRDVNVETLQTWSITNAQATNLLAASEEAWVLGADNISLQLGADELLTAEEYEAFVALGNVTLDSIEVGYFLQDAVAVINAGEVLPASTEERPGSYQILADQPFNVTPLTVAEGEQLLATVAPILADANNAAELDRDTLLIWVIEDDAQRLIDAIDSDVLLAANSVRVNTDEISSQDFEVLSELDNFDQTGLTVSYALGDLVQRFVSGRIIPENYALDTDQTAFFDAGLLDVRAAEQLFDAASTLLEGAVNSDVPLSSLTTWVVQDTYHNIYTLNVVGNGDEPAEFLVDDAASIVVIDDPLNTNDEQDLNIAFTVNGYEHQPGAEAGGSVEQLAQTFTVDGQSGGEVMNITDFRVGDVPGADELRVELTAEEFAALRGDGSGLVISGEVQALDINDAFAVFTTAEFENGVDWFDQLGLETGDVVYLLAGDGSTQDIDDDALLQRVEALSNSTFDADTLATFENINLGDFDDVNWNTNYNTFA</sequence>
<proteinExistence type="predicted"/>
<organism evidence="2 3">
    <name type="scientific">Halomonas qinghailakensis</name>
    <dbReference type="NCBI Taxonomy" id="2937790"/>
    <lineage>
        <taxon>Bacteria</taxon>
        <taxon>Pseudomonadati</taxon>
        <taxon>Pseudomonadota</taxon>
        <taxon>Gammaproteobacteria</taxon>
        <taxon>Oceanospirillales</taxon>
        <taxon>Halomonadaceae</taxon>
        <taxon>Halomonas</taxon>
    </lineage>
</organism>
<dbReference type="EMBL" id="CP096973">
    <property type="protein sequence ID" value="UYO75408.1"/>
    <property type="molecule type" value="Genomic_DNA"/>
</dbReference>
<feature type="compositionally biased region" description="Gly residues" evidence="1">
    <location>
        <begin position="279"/>
        <end position="289"/>
    </location>
</feature>
<feature type="region of interest" description="Disordered" evidence="1">
    <location>
        <begin position="279"/>
        <end position="309"/>
    </location>
</feature>
<feature type="compositionally biased region" description="Low complexity" evidence="1">
    <location>
        <begin position="231"/>
        <end position="251"/>
    </location>
</feature>
<reference evidence="2" key="1">
    <citation type="submission" date="2022-05" db="EMBL/GenBank/DDBJ databases">
        <title>Complete sequence of a novel PHA-producing Halomonas strain.</title>
        <authorList>
            <person name="Zheng Z."/>
        </authorList>
    </citation>
    <scope>NUCLEOTIDE SEQUENCE</scope>
    <source>
        <strain evidence="2">ZZQ-149</strain>
    </source>
</reference>